<dbReference type="EMBL" id="LAZR01062751">
    <property type="protein sequence ID" value="KKK60883.1"/>
    <property type="molecule type" value="Genomic_DNA"/>
</dbReference>
<sequence>MGTETLIYEKKDYEEGSVVTLTMNKPESLNALNVEFSREIDDALTRVEEDDDVKVVVLKGAGKAFSAGYDLGRAYFVYGAGKGKPEDKTRRPSQRSRLAYDRWRSESLRNIFNLNKITIAQVHGYCIGGGLYMSLCCDLTIAAEDAKIGHSEQRLGFSGAMYVFPIEIMLIGQKRARELLLTGKLIDGTEAERIGLINQVVPPDQLEEETQKLAQSMTLLPRDGIAIGKACARLAYDSMGLSSAFGQGYLGHTMFTNVRYEPEEFNFVKRRRDLLETGQEDEHGRTELPDRQQDQRPDGRAWIAQPDYFRAEYV</sequence>
<evidence type="ECO:0008006" key="4">
    <source>
        <dbReference type="Google" id="ProtNLM"/>
    </source>
</evidence>
<feature type="non-terminal residue" evidence="3">
    <location>
        <position position="314"/>
    </location>
</feature>
<comment type="similarity">
    <text evidence="1">Belongs to the enoyl-CoA hydratase/isomerase family.</text>
</comment>
<dbReference type="PROSITE" id="PS00166">
    <property type="entry name" value="ENOYL_COA_HYDRATASE"/>
    <property type="match status" value="1"/>
</dbReference>
<feature type="compositionally biased region" description="Basic and acidic residues" evidence="2">
    <location>
        <begin position="280"/>
        <end position="299"/>
    </location>
</feature>
<organism evidence="3">
    <name type="scientific">marine sediment metagenome</name>
    <dbReference type="NCBI Taxonomy" id="412755"/>
    <lineage>
        <taxon>unclassified sequences</taxon>
        <taxon>metagenomes</taxon>
        <taxon>ecological metagenomes</taxon>
    </lineage>
</organism>
<dbReference type="Pfam" id="PF00378">
    <property type="entry name" value="ECH_1"/>
    <property type="match status" value="1"/>
</dbReference>
<dbReference type="SUPFAM" id="SSF52096">
    <property type="entry name" value="ClpP/crotonase"/>
    <property type="match status" value="1"/>
</dbReference>
<dbReference type="InterPro" id="IPR018376">
    <property type="entry name" value="Enoyl-CoA_hyd/isom_CS"/>
</dbReference>
<dbReference type="AlphaFoldDB" id="A0A0F8WW74"/>
<name>A0A0F8WW74_9ZZZZ</name>
<comment type="caution">
    <text evidence="3">The sequence shown here is derived from an EMBL/GenBank/DDBJ whole genome shotgun (WGS) entry which is preliminary data.</text>
</comment>
<evidence type="ECO:0000256" key="2">
    <source>
        <dbReference type="SAM" id="MobiDB-lite"/>
    </source>
</evidence>
<dbReference type="InterPro" id="IPR001753">
    <property type="entry name" value="Enoyl-CoA_hydra/iso"/>
</dbReference>
<protein>
    <recommendedName>
        <fullName evidence="4">Enoyl-CoA hydratase/isomerase family protein</fullName>
    </recommendedName>
</protein>
<dbReference type="CDD" id="cd06558">
    <property type="entry name" value="crotonase-like"/>
    <property type="match status" value="1"/>
</dbReference>
<reference evidence="3" key="1">
    <citation type="journal article" date="2015" name="Nature">
        <title>Complex archaea that bridge the gap between prokaryotes and eukaryotes.</title>
        <authorList>
            <person name="Spang A."/>
            <person name="Saw J.H."/>
            <person name="Jorgensen S.L."/>
            <person name="Zaremba-Niedzwiedzka K."/>
            <person name="Martijn J."/>
            <person name="Lind A.E."/>
            <person name="van Eijk R."/>
            <person name="Schleper C."/>
            <person name="Guy L."/>
            <person name="Ettema T.J."/>
        </authorList>
    </citation>
    <scope>NUCLEOTIDE SEQUENCE</scope>
</reference>
<gene>
    <name evidence="3" type="ORF">LCGC14_3019910</name>
</gene>
<dbReference type="GO" id="GO:0003824">
    <property type="term" value="F:catalytic activity"/>
    <property type="evidence" value="ECO:0007669"/>
    <property type="project" value="InterPro"/>
</dbReference>
<dbReference type="Gene3D" id="3.90.226.10">
    <property type="entry name" value="2-enoyl-CoA Hydratase, Chain A, domain 1"/>
    <property type="match status" value="1"/>
</dbReference>
<evidence type="ECO:0000256" key="1">
    <source>
        <dbReference type="ARBA" id="ARBA00005254"/>
    </source>
</evidence>
<dbReference type="InterPro" id="IPR029045">
    <property type="entry name" value="ClpP/crotonase-like_dom_sf"/>
</dbReference>
<accession>A0A0F8WW74</accession>
<dbReference type="PANTHER" id="PTHR43802">
    <property type="entry name" value="ENOYL-COA HYDRATASE"/>
    <property type="match status" value="1"/>
</dbReference>
<dbReference type="PANTHER" id="PTHR43802:SF1">
    <property type="entry name" value="IP11341P-RELATED"/>
    <property type="match status" value="1"/>
</dbReference>
<evidence type="ECO:0000313" key="3">
    <source>
        <dbReference type="EMBL" id="KKK60883.1"/>
    </source>
</evidence>
<feature type="region of interest" description="Disordered" evidence="2">
    <location>
        <begin position="277"/>
        <end position="301"/>
    </location>
</feature>
<proteinExistence type="inferred from homology"/>